<proteinExistence type="predicted"/>
<evidence type="ECO:0000313" key="2">
    <source>
        <dbReference type="Proteomes" id="UP000015530"/>
    </source>
</evidence>
<dbReference type="Proteomes" id="UP000015530">
    <property type="component" value="Unassembled WGS sequence"/>
</dbReference>
<name>T0KL68_COLGC</name>
<reference evidence="2" key="1">
    <citation type="journal article" date="2013" name="Mol. Plant Microbe Interact.">
        <title>Global aspects of pacC regulation of pathogenicity genes in Colletotrichum gloeosporioides as revealed by transcriptome analysis.</title>
        <authorList>
            <person name="Alkan N."/>
            <person name="Meng X."/>
            <person name="Friedlander G."/>
            <person name="Reuveni E."/>
            <person name="Sukno S."/>
            <person name="Sherman A."/>
            <person name="Thon M."/>
            <person name="Fluhr R."/>
            <person name="Prusky D."/>
        </authorList>
    </citation>
    <scope>NUCLEOTIDE SEQUENCE [LARGE SCALE GENOMIC DNA]</scope>
    <source>
        <strain evidence="2">Cg-14</strain>
    </source>
</reference>
<dbReference type="EMBL" id="AMYD01001526">
    <property type="protein sequence ID" value="EQB52739.1"/>
    <property type="molecule type" value="Genomic_DNA"/>
</dbReference>
<organism evidence="1 2">
    <name type="scientific">Colletotrichum gloeosporioides (strain Cg-14)</name>
    <name type="common">Anthracnose fungus</name>
    <name type="synonym">Glomerella cingulata</name>
    <dbReference type="NCBI Taxonomy" id="1237896"/>
    <lineage>
        <taxon>Eukaryota</taxon>
        <taxon>Fungi</taxon>
        <taxon>Dikarya</taxon>
        <taxon>Ascomycota</taxon>
        <taxon>Pezizomycotina</taxon>
        <taxon>Sordariomycetes</taxon>
        <taxon>Hypocreomycetidae</taxon>
        <taxon>Glomerellales</taxon>
        <taxon>Glomerellaceae</taxon>
        <taxon>Colletotrichum</taxon>
        <taxon>Colletotrichum gloeosporioides species complex</taxon>
    </lineage>
</organism>
<dbReference type="AlphaFoldDB" id="T0KL68"/>
<dbReference type="HOGENOM" id="CLU_3175343_0_0_1"/>
<gene>
    <name evidence="1" type="ORF">CGLO_07609</name>
</gene>
<comment type="caution">
    <text evidence="1">The sequence shown here is derived from an EMBL/GenBank/DDBJ whole genome shotgun (WGS) entry which is preliminary data.</text>
</comment>
<accession>T0KL68</accession>
<evidence type="ECO:0000313" key="1">
    <source>
        <dbReference type="EMBL" id="EQB52739.1"/>
    </source>
</evidence>
<sequence length="47" mass="5272">MAIEGDVYACELGPCLLLHDYYRDSKSGLEEWRDNTVVSKDTGGHVK</sequence>
<protein>
    <submittedName>
        <fullName evidence="1">Uncharacterized protein</fullName>
    </submittedName>
</protein>